<dbReference type="PANTHER" id="PTHR45913">
    <property type="entry name" value="EPM2A-INTERACTING PROTEIN 1"/>
    <property type="match status" value="1"/>
</dbReference>
<dbReference type="Proteomes" id="UP001148018">
    <property type="component" value="Unassembled WGS sequence"/>
</dbReference>
<reference evidence="1" key="1">
    <citation type="submission" date="2022-07" db="EMBL/GenBank/DDBJ databases">
        <title>Chromosome-level genome of Muraenolepis orangiensis.</title>
        <authorList>
            <person name="Kim J."/>
        </authorList>
    </citation>
    <scope>NUCLEOTIDE SEQUENCE</scope>
    <source>
        <strain evidence="1">KU_S4_2022</strain>
        <tissue evidence="1">Muscle</tissue>
    </source>
</reference>
<dbReference type="EMBL" id="JANIIK010000116">
    <property type="protein sequence ID" value="KAJ3588253.1"/>
    <property type="molecule type" value="Genomic_DNA"/>
</dbReference>
<evidence type="ECO:0000313" key="2">
    <source>
        <dbReference type="Proteomes" id="UP001148018"/>
    </source>
</evidence>
<organism evidence="1 2">
    <name type="scientific">Muraenolepis orangiensis</name>
    <name type="common">Patagonian moray cod</name>
    <dbReference type="NCBI Taxonomy" id="630683"/>
    <lineage>
        <taxon>Eukaryota</taxon>
        <taxon>Metazoa</taxon>
        <taxon>Chordata</taxon>
        <taxon>Craniata</taxon>
        <taxon>Vertebrata</taxon>
        <taxon>Euteleostomi</taxon>
        <taxon>Actinopterygii</taxon>
        <taxon>Neopterygii</taxon>
        <taxon>Teleostei</taxon>
        <taxon>Neoteleostei</taxon>
        <taxon>Acanthomorphata</taxon>
        <taxon>Zeiogadaria</taxon>
        <taxon>Gadariae</taxon>
        <taxon>Gadiformes</taxon>
        <taxon>Muraenolepidoidei</taxon>
        <taxon>Muraenolepididae</taxon>
        <taxon>Muraenolepis</taxon>
    </lineage>
</organism>
<dbReference type="AlphaFoldDB" id="A0A9Q0I825"/>
<proteinExistence type="predicted"/>
<name>A0A9Q0I825_9TELE</name>
<keyword evidence="2" id="KW-1185">Reference proteome</keyword>
<sequence length="79" mass="9174">MQESNCRTPLITYHCIIHQEDLCGKVLELNDIMTTVMKTVNFIRAHGLNHRQFQLVLKEGGSEHGDVPYHTEIRWLSPE</sequence>
<protein>
    <submittedName>
        <fullName evidence="1">Uncharacterized protein</fullName>
    </submittedName>
</protein>
<dbReference type="PANTHER" id="PTHR45913:SF11">
    <property type="entry name" value="EPM2A-INTERACTING PROTEIN 1"/>
    <property type="match status" value="1"/>
</dbReference>
<evidence type="ECO:0000313" key="1">
    <source>
        <dbReference type="EMBL" id="KAJ3588253.1"/>
    </source>
</evidence>
<dbReference type="OrthoDB" id="10061052at2759"/>
<dbReference type="GO" id="GO:0045725">
    <property type="term" value="P:positive regulation of glycogen biosynthetic process"/>
    <property type="evidence" value="ECO:0007669"/>
    <property type="project" value="TreeGrafter"/>
</dbReference>
<accession>A0A9Q0I825</accession>
<comment type="caution">
    <text evidence="1">The sequence shown here is derived from an EMBL/GenBank/DDBJ whole genome shotgun (WGS) entry which is preliminary data.</text>
</comment>
<gene>
    <name evidence="1" type="ORF">NHX12_011847</name>
</gene>